<protein>
    <submittedName>
        <fullName evidence="1">Uncharacterized protein</fullName>
    </submittedName>
</protein>
<comment type="caution">
    <text evidence="1">The sequence shown here is derived from an EMBL/GenBank/DDBJ whole genome shotgun (WGS) entry which is preliminary data.</text>
</comment>
<evidence type="ECO:0000313" key="2">
    <source>
        <dbReference type="Proteomes" id="UP001445076"/>
    </source>
</evidence>
<gene>
    <name evidence="1" type="ORF">OTU49_001253</name>
</gene>
<name>A0AAW0XGX9_CHEQU</name>
<keyword evidence="2" id="KW-1185">Reference proteome</keyword>
<sequence length="107" mass="11941">MEIVPPSGRQCHLQGDSATFREAVSPSRWQFHLQGGNTTSRRQCHYQEAVIPPLGGNDTASRRQYHLQEAVAPLAPTPLECHVSFCTTLSVSLYIIHNEEIIKVCII</sequence>
<reference evidence="1 2" key="1">
    <citation type="journal article" date="2024" name="BMC Genomics">
        <title>Genome assembly of redclaw crayfish (Cherax quadricarinatus) provides insights into its immune adaptation and hypoxia tolerance.</title>
        <authorList>
            <person name="Liu Z."/>
            <person name="Zheng J."/>
            <person name="Li H."/>
            <person name="Fang K."/>
            <person name="Wang S."/>
            <person name="He J."/>
            <person name="Zhou D."/>
            <person name="Weng S."/>
            <person name="Chi M."/>
            <person name="Gu Z."/>
            <person name="He J."/>
            <person name="Li F."/>
            <person name="Wang M."/>
        </authorList>
    </citation>
    <scope>NUCLEOTIDE SEQUENCE [LARGE SCALE GENOMIC DNA]</scope>
    <source>
        <strain evidence="1">ZL_2023a</strain>
    </source>
</reference>
<evidence type="ECO:0000313" key="1">
    <source>
        <dbReference type="EMBL" id="KAK8743760.1"/>
    </source>
</evidence>
<dbReference type="EMBL" id="JARKIK010000024">
    <property type="protein sequence ID" value="KAK8743760.1"/>
    <property type="molecule type" value="Genomic_DNA"/>
</dbReference>
<proteinExistence type="predicted"/>
<accession>A0AAW0XGX9</accession>
<dbReference type="Proteomes" id="UP001445076">
    <property type="component" value="Unassembled WGS sequence"/>
</dbReference>
<dbReference type="AlphaFoldDB" id="A0AAW0XGX9"/>
<organism evidence="1 2">
    <name type="scientific">Cherax quadricarinatus</name>
    <name type="common">Australian red claw crayfish</name>
    <dbReference type="NCBI Taxonomy" id="27406"/>
    <lineage>
        <taxon>Eukaryota</taxon>
        <taxon>Metazoa</taxon>
        <taxon>Ecdysozoa</taxon>
        <taxon>Arthropoda</taxon>
        <taxon>Crustacea</taxon>
        <taxon>Multicrustacea</taxon>
        <taxon>Malacostraca</taxon>
        <taxon>Eumalacostraca</taxon>
        <taxon>Eucarida</taxon>
        <taxon>Decapoda</taxon>
        <taxon>Pleocyemata</taxon>
        <taxon>Astacidea</taxon>
        <taxon>Parastacoidea</taxon>
        <taxon>Parastacidae</taxon>
        <taxon>Cherax</taxon>
    </lineage>
</organism>
<feature type="non-terminal residue" evidence="1">
    <location>
        <position position="107"/>
    </location>
</feature>